<evidence type="ECO:0000256" key="5">
    <source>
        <dbReference type="ARBA" id="ARBA00022692"/>
    </source>
</evidence>
<evidence type="ECO:0000256" key="8">
    <source>
        <dbReference type="SAM" id="Phobius"/>
    </source>
</evidence>
<feature type="transmembrane region" description="Helical" evidence="8">
    <location>
        <begin position="89"/>
        <end position="107"/>
    </location>
</feature>
<evidence type="ECO:0000256" key="6">
    <source>
        <dbReference type="ARBA" id="ARBA00022989"/>
    </source>
</evidence>
<evidence type="ECO:0000259" key="9">
    <source>
        <dbReference type="PROSITE" id="PS50850"/>
    </source>
</evidence>
<dbReference type="AlphaFoldDB" id="A0A423TMI4"/>
<evidence type="ECO:0000256" key="1">
    <source>
        <dbReference type="ARBA" id="ARBA00004651"/>
    </source>
</evidence>
<reference evidence="10 11" key="2">
    <citation type="submission" date="2019-01" db="EMBL/GenBank/DDBJ databases">
        <title>The decoding of complex shrimp genome reveals the adaptation for benthos swimmer, frequently molting mechanism and breeding impact on genome.</title>
        <authorList>
            <person name="Sun Y."/>
            <person name="Gao Y."/>
            <person name="Yu Y."/>
        </authorList>
    </citation>
    <scope>NUCLEOTIDE SEQUENCE [LARGE SCALE GENOMIC DNA]</scope>
    <source>
        <tissue evidence="10">Muscle</tissue>
    </source>
</reference>
<keyword evidence="4 10" id="KW-0762">Sugar transport</keyword>
<feature type="transmembrane region" description="Helical" evidence="8">
    <location>
        <begin position="390"/>
        <end position="410"/>
    </location>
</feature>
<dbReference type="PANTHER" id="PTHR48021:SF1">
    <property type="entry name" value="GH07001P-RELATED"/>
    <property type="match status" value="1"/>
</dbReference>
<evidence type="ECO:0000256" key="3">
    <source>
        <dbReference type="ARBA" id="ARBA00022475"/>
    </source>
</evidence>
<dbReference type="InterPro" id="IPR036259">
    <property type="entry name" value="MFS_trans_sf"/>
</dbReference>
<dbReference type="PANTHER" id="PTHR48021">
    <property type="match status" value="1"/>
</dbReference>
<evidence type="ECO:0000256" key="7">
    <source>
        <dbReference type="ARBA" id="ARBA00023136"/>
    </source>
</evidence>
<dbReference type="GO" id="GO:0005886">
    <property type="term" value="C:plasma membrane"/>
    <property type="evidence" value="ECO:0007669"/>
    <property type="project" value="UniProtKB-SubCell"/>
</dbReference>
<dbReference type="Proteomes" id="UP000283509">
    <property type="component" value="Unassembled WGS sequence"/>
</dbReference>
<feature type="transmembrane region" description="Helical" evidence="8">
    <location>
        <begin position="148"/>
        <end position="166"/>
    </location>
</feature>
<dbReference type="PROSITE" id="PS50850">
    <property type="entry name" value="MFS"/>
    <property type="match status" value="1"/>
</dbReference>
<proteinExistence type="predicted"/>
<evidence type="ECO:0000313" key="10">
    <source>
        <dbReference type="EMBL" id="ROT77650.1"/>
    </source>
</evidence>
<feature type="transmembrane region" description="Helical" evidence="8">
    <location>
        <begin position="20"/>
        <end position="42"/>
    </location>
</feature>
<dbReference type="EMBL" id="QCYY01001499">
    <property type="protein sequence ID" value="ROT77650.1"/>
    <property type="molecule type" value="Genomic_DNA"/>
</dbReference>
<dbReference type="GO" id="GO:0022857">
    <property type="term" value="F:transmembrane transporter activity"/>
    <property type="evidence" value="ECO:0007669"/>
    <property type="project" value="InterPro"/>
</dbReference>
<keyword evidence="7 8" id="KW-0472">Membrane</keyword>
<keyword evidence="6 8" id="KW-1133">Transmembrane helix</keyword>
<dbReference type="SUPFAM" id="SSF103473">
    <property type="entry name" value="MFS general substrate transporter"/>
    <property type="match status" value="1"/>
</dbReference>
<name>A0A423TMI4_PENVA</name>
<protein>
    <submittedName>
        <fullName evidence="10">Sugar transporter</fullName>
    </submittedName>
</protein>
<keyword evidence="3" id="KW-1003">Cell membrane</keyword>
<dbReference type="InterPro" id="IPR020846">
    <property type="entry name" value="MFS_dom"/>
</dbReference>
<evidence type="ECO:0000256" key="4">
    <source>
        <dbReference type="ARBA" id="ARBA00022597"/>
    </source>
</evidence>
<feature type="transmembrane region" description="Helical" evidence="8">
    <location>
        <begin position="416"/>
        <end position="441"/>
    </location>
</feature>
<feature type="transmembrane region" description="Helical" evidence="8">
    <location>
        <begin position="324"/>
        <end position="345"/>
    </location>
</feature>
<evidence type="ECO:0000256" key="2">
    <source>
        <dbReference type="ARBA" id="ARBA00022448"/>
    </source>
</evidence>
<feature type="domain" description="Major facilitator superfamily (MFS) profile" evidence="9">
    <location>
        <begin position="19"/>
        <end position="445"/>
    </location>
</feature>
<sequence length="487" mass="52896">MGDPTKRETECWSSAARQVFCGVVVSAAMLEVGAVVAWPVVLPGLQRDNDTSLVVTDDDVKWLVSSTGIVGMVANFFAGSIMELVGPRLLLTVVLLPSTVSWLLQALTPSLTLLYIGRVSVSLIASFITTLTSPLMAELFEPRLRGRLCCLPEIFVAIGLLAVYVLAHNFSWQVVTCLCAAPLLPLFFLTMLVPESPFWLVRHGRLQEAEAALHTLRGFRRSVRTEELPNIRNSIQDYPQTTIFEQMKQFGVVHHYRPLILLLGIFILRELGGQYAVFSYTLYLFNRTGVSLDSYTCTILVGVVRLVSTIISSSLLDRVGRRPCLIGACLTCAVAAGVGGTFVLLEEVAGSASWVPLASVLVFVSAYGLGIGPVPWVLLGELLPTPVRSLGTSVCTFSYAVMQFTVGYVFPELLLAVGVGGALLVFGAVKMILTVVLWLFLPETRGQSLHELQDAFNPSLPNHPLVDVATNHILVDDVTSSTGELED</sequence>
<comment type="subcellular location">
    <subcellularLocation>
        <location evidence="1">Cell membrane</location>
        <topology evidence="1">Multi-pass membrane protein</topology>
    </subcellularLocation>
</comment>
<comment type="caution">
    <text evidence="10">The sequence shown here is derived from an EMBL/GenBank/DDBJ whole genome shotgun (WGS) entry which is preliminary data.</text>
</comment>
<keyword evidence="5 8" id="KW-0812">Transmembrane</keyword>
<evidence type="ECO:0000313" key="11">
    <source>
        <dbReference type="Proteomes" id="UP000283509"/>
    </source>
</evidence>
<feature type="transmembrane region" description="Helical" evidence="8">
    <location>
        <begin position="357"/>
        <end position="378"/>
    </location>
</feature>
<keyword evidence="11" id="KW-1185">Reference proteome</keyword>
<keyword evidence="2" id="KW-0813">Transport</keyword>
<dbReference type="Gene3D" id="1.20.1250.20">
    <property type="entry name" value="MFS general substrate transporter like domains"/>
    <property type="match status" value="1"/>
</dbReference>
<dbReference type="STRING" id="6689.A0A423TMI4"/>
<organism evidence="10 11">
    <name type="scientific">Penaeus vannamei</name>
    <name type="common">Whiteleg shrimp</name>
    <name type="synonym">Litopenaeus vannamei</name>
    <dbReference type="NCBI Taxonomy" id="6689"/>
    <lineage>
        <taxon>Eukaryota</taxon>
        <taxon>Metazoa</taxon>
        <taxon>Ecdysozoa</taxon>
        <taxon>Arthropoda</taxon>
        <taxon>Crustacea</taxon>
        <taxon>Multicrustacea</taxon>
        <taxon>Malacostraca</taxon>
        <taxon>Eumalacostraca</taxon>
        <taxon>Eucarida</taxon>
        <taxon>Decapoda</taxon>
        <taxon>Dendrobranchiata</taxon>
        <taxon>Penaeoidea</taxon>
        <taxon>Penaeidae</taxon>
        <taxon>Penaeus</taxon>
    </lineage>
</organism>
<feature type="transmembrane region" description="Helical" evidence="8">
    <location>
        <begin position="259"/>
        <end position="280"/>
    </location>
</feature>
<feature type="transmembrane region" description="Helical" evidence="8">
    <location>
        <begin position="113"/>
        <end position="136"/>
    </location>
</feature>
<reference evidence="10 11" key="1">
    <citation type="submission" date="2018-04" db="EMBL/GenBank/DDBJ databases">
        <authorList>
            <person name="Zhang X."/>
            <person name="Yuan J."/>
            <person name="Li F."/>
            <person name="Xiang J."/>
        </authorList>
    </citation>
    <scope>NUCLEOTIDE SEQUENCE [LARGE SCALE GENOMIC DNA]</scope>
    <source>
        <tissue evidence="10">Muscle</tissue>
    </source>
</reference>
<dbReference type="Pfam" id="PF00083">
    <property type="entry name" value="Sugar_tr"/>
    <property type="match status" value="1"/>
</dbReference>
<feature type="transmembrane region" description="Helical" evidence="8">
    <location>
        <begin position="292"/>
        <end position="312"/>
    </location>
</feature>
<dbReference type="InterPro" id="IPR050549">
    <property type="entry name" value="MFS_Trehalose_Transporter"/>
</dbReference>
<feature type="transmembrane region" description="Helical" evidence="8">
    <location>
        <begin position="62"/>
        <end position="82"/>
    </location>
</feature>
<accession>A0A423TMI4</accession>
<gene>
    <name evidence="10" type="ORF">C7M84_003693</name>
</gene>
<feature type="transmembrane region" description="Helical" evidence="8">
    <location>
        <begin position="172"/>
        <end position="193"/>
    </location>
</feature>
<dbReference type="FunFam" id="1.20.1250.20:FF:000218">
    <property type="entry name" value="facilitated trehalose transporter Tret1"/>
    <property type="match status" value="1"/>
</dbReference>
<dbReference type="InterPro" id="IPR005828">
    <property type="entry name" value="MFS_sugar_transport-like"/>
</dbReference>